<evidence type="ECO:0000313" key="2">
    <source>
        <dbReference type="Proteomes" id="UP000571084"/>
    </source>
</evidence>
<keyword evidence="2" id="KW-1185">Reference proteome</keyword>
<reference evidence="1 2" key="1">
    <citation type="submission" date="2020-08" db="EMBL/GenBank/DDBJ databases">
        <title>Genomic Encyclopedia of Type Strains, Phase IV (KMG-IV): sequencing the most valuable type-strain genomes for metagenomic binning, comparative biology and taxonomic classification.</title>
        <authorList>
            <person name="Goeker M."/>
        </authorList>
    </citation>
    <scope>NUCLEOTIDE SEQUENCE [LARGE SCALE GENOMIC DNA]</scope>
    <source>
        <strain evidence="1 2">DSM 23240</strain>
    </source>
</reference>
<evidence type="ECO:0000313" key="1">
    <source>
        <dbReference type="EMBL" id="MBB5198628.1"/>
    </source>
</evidence>
<sequence>MAKRDYAKGSIPYGFVPVPKQIIQSSEWQALPPSAVKLAIDLMGQYTGKNNGRLCPSITVMRQCGWKSSKTLLDAKSALLECLFVVLTRKGHPPSTPEWLGFTWWKLDYDRCMDIDPAKFPYLNFINMIQESNKSVPTKLTSVVQNLKRLAPKQASTCSVSEAMN</sequence>
<name>A0A840RNX1_9BURK</name>
<organism evidence="1 2">
    <name type="scientific">Glaciimonas immobilis</name>
    <dbReference type="NCBI Taxonomy" id="728004"/>
    <lineage>
        <taxon>Bacteria</taxon>
        <taxon>Pseudomonadati</taxon>
        <taxon>Pseudomonadota</taxon>
        <taxon>Betaproteobacteria</taxon>
        <taxon>Burkholderiales</taxon>
        <taxon>Oxalobacteraceae</taxon>
        <taxon>Glaciimonas</taxon>
    </lineage>
</organism>
<comment type="caution">
    <text evidence="1">The sequence shown here is derived from an EMBL/GenBank/DDBJ whole genome shotgun (WGS) entry which is preliminary data.</text>
</comment>
<proteinExistence type="predicted"/>
<dbReference type="Proteomes" id="UP000571084">
    <property type="component" value="Unassembled WGS sequence"/>
</dbReference>
<dbReference type="RefSeq" id="WP_168052717.1">
    <property type="nucleotide sequence ID" value="NZ_JAAOZT010000002.1"/>
</dbReference>
<dbReference type="EMBL" id="JACHHQ010000001">
    <property type="protein sequence ID" value="MBB5198628.1"/>
    <property type="molecule type" value="Genomic_DNA"/>
</dbReference>
<dbReference type="AlphaFoldDB" id="A0A840RNX1"/>
<protein>
    <submittedName>
        <fullName evidence="1">Uncharacterized protein</fullName>
    </submittedName>
</protein>
<gene>
    <name evidence="1" type="ORF">HNR39_000438</name>
</gene>
<accession>A0A840RNX1</accession>